<dbReference type="Proteomes" id="UP000178797">
    <property type="component" value="Unassembled WGS sequence"/>
</dbReference>
<keyword evidence="3" id="KW-0328">Glycosyltransferase</keyword>
<feature type="transmembrane region" description="Helical" evidence="9">
    <location>
        <begin position="442"/>
        <end position="460"/>
    </location>
</feature>
<dbReference type="GO" id="GO:0010041">
    <property type="term" value="P:response to iron(III) ion"/>
    <property type="evidence" value="ECO:0007669"/>
    <property type="project" value="TreeGrafter"/>
</dbReference>
<evidence type="ECO:0000256" key="1">
    <source>
        <dbReference type="ARBA" id="ARBA00004651"/>
    </source>
</evidence>
<evidence type="ECO:0000256" key="6">
    <source>
        <dbReference type="ARBA" id="ARBA00022737"/>
    </source>
</evidence>
<keyword evidence="4" id="KW-0808">Transferase</keyword>
<evidence type="ECO:0000256" key="9">
    <source>
        <dbReference type="SAM" id="Phobius"/>
    </source>
</evidence>
<dbReference type="InterPro" id="IPR050297">
    <property type="entry name" value="LipidA_mod_glycosyltrf_83"/>
</dbReference>
<dbReference type="Pfam" id="PF02985">
    <property type="entry name" value="HEAT"/>
    <property type="match status" value="1"/>
</dbReference>
<dbReference type="SMART" id="SM00567">
    <property type="entry name" value="EZ_HEAT"/>
    <property type="match status" value="4"/>
</dbReference>
<organism evidence="11 12">
    <name type="scientific">Candidatus Schekmanbacteria bacterium RBG_16_38_10</name>
    <dbReference type="NCBI Taxonomy" id="1817879"/>
    <lineage>
        <taxon>Bacteria</taxon>
        <taxon>Candidatus Schekmaniibacteriota</taxon>
    </lineage>
</organism>
<evidence type="ECO:0000313" key="11">
    <source>
        <dbReference type="EMBL" id="OGL47715.1"/>
    </source>
</evidence>
<reference evidence="11 12" key="1">
    <citation type="journal article" date="2016" name="Nat. Commun.">
        <title>Thousands of microbial genomes shed light on interconnected biogeochemical processes in an aquifer system.</title>
        <authorList>
            <person name="Anantharaman K."/>
            <person name="Brown C.T."/>
            <person name="Hug L.A."/>
            <person name="Sharon I."/>
            <person name="Castelle C.J."/>
            <person name="Probst A.J."/>
            <person name="Thomas B.C."/>
            <person name="Singh A."/>
            <person name="Wilkins M.J."/>
            <person name="Karaoz U."/>
            <person name="Brodie E.L."/>
            <person name="Williams K.H."/>
            <person name="Hubbard S.S."/>
            <person name="Banfield J.F."/>
        </authorList>
    </citation>
    <scope>NUCLEOTIDE SEQUENCE [LARGE SCALE GENOMIC DNA]</scope>
</reference>
<evidence type="ECO:0000259" key="10">
    <source>
        <dbReference type="Pfam" id="PF13231"/>
    </source>
</evidence>
<dbReference type="InterPro" id="IPR004155">
    <property type="entry name" value="PBS_lyase_HEAT"/>
</dbReference>
<feature type="transmembrane region" description="Helical" evidence="9">
    <location>
        <begin position="330"/>
        <end position="350"/>
    </location>
</feature>
<feature type="transmembrane region" description="Helical" evidence="9">
    <location>
        <begin position="218"/>
        <end position="235"/>
    </location>
</feature>
<sequence>MNISSEKNKVEIIILNPALHLAFIILFSTFILFYNLGENSLNHGDEASHAQFAKEILETGQWLTIHHYGAKTFVKAPVKIWLMALGFKLIGFSEFSVRFWSSFFALLTIILVYCFAKTVFEQSVAIFSSLILITCTQYIYLHSARAGDFDSELTFFITLAMFSLYKAQSRRSYLYLFFFSCGMVGMIKHITMSAVPIAIFLMFLILSRNIRTFKIKELFLGGLIFLALTLPWHIYQVVENGETFLHFYLYEQVLSKRINLESPVPAITNYINYIGIILDGFFPWSIFALLAILYAVYVSIKERNRGLILLLCWISVVYIMFSSISLRRQFPWYIIPLYPSLSILCAYFLASAMKSKKRFLFSITASAGFIFLNIFKQDNSGIFALEKYNPLKSRVKITPIHYFSSVFKNTDDFQIVLFFTALIAIFSIIIAYLTKKDSVKRLFQYIFIIFIFTVAFLNVLKPLAESDNKSFYNLLGRDIWSYADQGTTLLYYGIDSFRWFERIYLSNWNEPDMITVEFLKDYNSLISKVAEGRKFLLMRDWLYFYIRDNNDFKGLKLNILFDRDGFILLSNYRQSMKNQAVKSEVPQLQNFTGDKITFIRNITASYDKTCIDILCKFLKDENPEVRLNAIDALLEFSDQRSYNSVFSLLNDKDAVLRGKACRILGNLHMPEAIPQLIKMLNDSSPNVRGNASLSLARLNAKEAAGYLINLASHDPSSQVRADAILSLGYLNQQEAVPYLKEKLLSENSTESNNAAISLAYLRDKSSIPYLIKIIKKQSDLEDNATIFLLGKIDTDTALNLWLDVDRLDKMKRMFSSKYSVQFYSVFDHKTAIDFLEKNALYNRGRRKKELALHLLARPIHGNVEFDKEDVEEAKQVLVRFLKRAKDKQIIVLANTIFDTYRYLGCNCW</sequence>
<comment type="subcellular location">
    <subcellularLocation>
        <location evidence="1">Cell membrane</location>
        <topology evidence="1">Multi-pass membrane protein</topology>
    </subcellularLocation>
</comment>
<evidence type="ECO:0000256" key="7">
    <source>
        <dbReference type="ARBA" id="ARBA00022989"/>
    </source>
</evidence>
<dbReference type="AlphaFoldDB" id="A0A1F7S1L9"/>
<dbReference type="SUPFAM" id="SSF48371">
    <property type="entry name" value="ARM repeat"/>
    <property type="match status" value="1"/>
</dbReference>
<evidence type="ECO:0000256" key="2">
    <source>
        <dbReference type="ARBA" id="ARBA00022475"/>
    </source>
</evidence>
<evidence type="ECO:0000256" key="3">
    <source>
        <dbReference type="ARBA" id="ARBA00022676"/>
    </source>
</evidence>
<dbReference type="GO" id="GO:0005886">
    <property type="term" value="C:plasma membrane"/>
    <property type="evidence" value="ECO:0007669"/>
    <property type="project" value="UniProtKB-SubCell"/>
</dbReference>
<feature type="transmembrane region" description="Helical" evidence="9">
    <location>
        <begin position="359"/>
        <end position="375"/>
    </location>
</feature>
<evidence type="ECO:0000256" key="8">
    <source>
        <dbReference type="ARBA" id="ARBA00023136"/>
    </source>
</evidence>
<feature type="transmembrane region" description="Helical" evidence="9">
    <location>
        <begin position="270"/>
        <end position="295"/>
    </location>
</feature>
<evidence type="ECO:0000313" key="12">
    <source>
        <dbReference type="Proteomes" id="UP000178797"/>
    </source>
</evidence>
<dbReference type="InterPro" id="IPR011989">
    <property type="entry name" value="ARM-like"/>
</dbReference>
<keyword evidence="2" id="KW-1003">Cell membrane</keyword>
<dbReference type="GO" id="GO:0016763">
    <property type="term" value="F:pentosyltransferase activity"/>
    <property type="evidence" value="ECO:0007669"/>
    <property type="project" value="TreeGrafter"/>
</dbReference>
<dbReference type="GO" id="GO:0009103">
    <property type="term" value="P:lipopolysaccharide biosynthetic process"/>
    <property type="evidence" value="ECO:0007669"/>
    <property type="project" value="UniProtKB-ARBA"/>
</dbReference>
<proteinExistence type="predicted"/>
<dbReference type="InterPro" id="IPR000357">
    <property type="entry name" value="HEAT"/>
</dbReference>
<feature type="transmembrane region" description="Helical" evidence="9">
    <location>
        <begin position="413"/>
        <end position="433"/>
    </location>
</feature>
<dbReference type="Gene3D" id="1.25.10.10">
    <property type="entry name" value="Leucine-rich Repeat Variant"/>
    <property type="match status" value="1"/>
</dbReference>
<comment type="caution">
    <text evidence="11">The sequence shown here is derived from an EMBL/GenBank/DDBJ whole genome shotgun (WGS) entry which is preliminary data.</text>
</comment>
<feature type="transmembrane region" description="Helical" evidence="9">
    <location>
        <begin position="97"/>
        <end position="116"/>
    </location>
</feature>
<feature type="transmembrane region" description="Helical" evidence="9">
    <location>
        <begin position="12"/>
        <end position="34"/>
    </location>
</feature>
<dbReference type="EMBL" id="MGDE01000020">
    <property type="protein sequence ID" value="OGL47715.1"/>
    <property type="molecule type" value="Genomic_DNA"/>
</dbReference>
<dbReference type="PANTHER" id="PTHR33908:SF3">
    <property type="entry name" value="UNDECAPRENYL PHOSPHATE-ALPHA-4-AMINO-4-DEOXY-L-ARABINOSE ARABINOSYL TRANSFERASE"/>
    <property type="match status" value="1"/>
</dbReference>
<evidence type="ECO:0000256" key="5">
    <source>
        <dbReference type="ARBA" id="ARBA00022692"/>
    </source>
</evidence>
<feature type="transmembrane region" description="Helical" evidence="9">
    <location>
        <begin position="307"/>
        <end position="324"/>
    </location>
</feature>
<dbReference type="InterPro" id="IPR038731">
    <property type="entry name" value="RgtA/B/C-like"/>
</dbReference>
<keyword evidence="8 9" id="KW-0472">Membrane</keyword>
<feature type="domain" description="Glycosyltransferase RgtA/B/C/D-like" evidence="10">
    <location>
        <begin position="75"/>
        <end position="235"/>
    </location>
</feature>
<dbReference type="InterPro" id="IPR016024">
    <property type="entry name" value="ARM-type_fold"/>
</dbReference>
<dbReference type="PANTHER" id="PTHR33908">
    <property type="entry name" value="MANNOSYLTRANSFERASE YKCB-RELATED"/>
    <property type="match status" value="1"/>
</dbReference>
<dbReference type="Pfam" id="PF13646">
    <property type="entry name" value="HEAT_2"/>
    <property type="match status" value="1"/>
</dbReference>
<feature type="transmembrane region" description="Helical" evidence="9">
    <location>
        <begin position="123"/>
        <end position="141"/>
    </location>
</feature>
<evidence type="ECO:0000256" key="4">
    <source>
        <dbReference type="ARBA" id="ARBA00022679"/>
    </source>
</evidence>
<dbReference type="Pfam" id="PF13231">
    <property type="entry name" value="PMT_2"/>
    <property type="match status" value="1"/>
</dbReference>
<accession>A0A1F7S1L9</accession>
<gene>
    <name evidence="11" type="ORF">A2W05_05880</name>
</gene>
<feature type="transmembrane region" description="Helical" evidence="9">
    <location>
        <begin position="173"/>
        <end position="206"/>
    </location>
</feature>
<name>A0A1F7S1L9_9BACT</name>
<protein>
    <recommendedName>
        <fullName evidence="10">Glycosyltransferase RgtA/B/C/D-like domain-containing protein</fullName>
    </recommendedName>
</protein>
<keyword evidence="5 9" id="KW-0812">Transmembrane</keyword>
<keyword evidence="6" id="KW-0677">Repeat</keyword>
<keyword evidence="7 9" id="KW-1133">Transmembrane helix</keyword>